<keyword evidence="2" id="KW-1185">Reference proteome</keyword>
<dbReference type="Proteomes" id="UP000463939">
    <property type="component" value="Chromosome"/>
</dbReference>
<dbReference type="KEGG" id="sniv:SFSGTM_06800"/>
<dbReference type="AlphaFoldDB" id="A0A809S840"/>
<evidence type="ECO:0000313" key="2">
    <source>
        <dbReference type="Proteomes" id="UP000463939"/>
    </source>
</evidence>
<dbReference type="RefSeq" id="WP_162083949.1">
    <property type="nucleotide sequence ID" value="NZ_AP021881.1"/>
</dbReference>
<accession>A0A809S840</accession>
<sequence>MGLFDFLGFNKLPTGVTNSTLVITDAATYARADLFITALQTKFHNVAIALVDHSHPAPALPHFTLPGDISTAAQRIAKAQPQRVIMLGLGEQYLPLALATSSPRYWINAQDAGIAQAGCKLISTSSAGIKIDGALALGDPLADLTSLPQITPDTEICLRFKEQHESERWLGYFAATGEDEEDTAYALFSRAIRHKMGMMLLAPRDPARCEPVYRESIRYRLQTIRHARFSTSFVPLKTRVYYIEQAEPIASLYGCVDFVVVGATLNQNAKNAPDIITPILHNRPVIVGTAHRENPLLAAAIAAGVVWTGDDNEQIFNHIKTIIDTPQQGQQRAQLAQAWLQLQVGAMNRVLDHIQ</sequence>
<dbReference type="EMBL" id="AP021881">
    <property type="protein sequence ID" value="BBO99971.1"/>
    <property type="molecule type" value="Genomic_DNA"/>
</dbReference>
<protein>
    <submittedName>
        <fullName evidence="1">Uncharacterized protein</fullName>
    </submittedName>
</protein>
<organism evidence="1 2">
    <name type="scientific">Sulfuriferula nivalis</name>
    <dbReference type="NCBI Taxonomy" id="2675298"/>
    <lineage>
        <taxon>Bacteria</taxon>
        <taxon>Pseudomonadati</taxon>
        <taxon>Pseudomonadota</taxon>
        <taxon>Betaproteobacteria</taxon>
        <taxon>Nitrosomonadales</taxon>
        <taxon>Sulfuricellaceae</taxon>
        <taxon>Sulfuriferula</taxon>
    </lineage>
</organism>
<dbReference type="Gene3D" id="3.40.50.2000">
    <property type="entry name" value="Glycogen Phosphorylase B"/>
    <property type="match status" value="1"/>
</dbReference>
<evidence type="ECO:0000313" key="1">
    <source>
        <dbReference type="EMBL" id="BBO99971.1"/>
    </source>
</evidence>
<name>A0A809S840_9PROT</name>
<reference evidence="2" key="1">
    <citation type="submission" date="2019-11" db="EMBL/GenBank/DDBJ databases">
        <title>Isolation and characterization of a novel species in the genus Sulfuriferula.</title>
        <authorList>
            <person name="Mochizuki J."/>
            <person name="Kojima H."/>
            <person name="Fukui M."/>
        </authorList>
    </citation>
    <scope>NUCLEOTIDE SEQUENCE [LARGE SCALE GENOMIC DNA]</scope>
    <source>
        <strain evidence="2">SGTM</strain>
    </source>
</reference>
<proteinExistence type="predicted"/>
<gene>
    <name evidence="1" type="ORF">SFSGTM_06800</name>
</gene>